<reference evidence="8" key="1">
    <citation type="journal article" date="2004" name="Nature">
        <title>Genome duplication in the teleost fish Tetraodon nigroviridis reveals the early vertebrate proto-karyotype.</title>
        <authorList>
            <person name="Jaillon O."/>
            <person name="Aury J.-M."/>
            <person name="Brunet F."/>
            <person name="Petit J.-L."/>
            <person name="Stange-Thomann N."/>
            <person name="Mauceli E."/>
            <person name="Bouneau L."/>
            <person name="Fischer C."/>
            <person name="Ozouf-Costaz C."/>
            <person name="Bernot A."/>
            <person name="Nicaud S."/>
            <person name="Jaffe D."/>
            <person name="Fisher S."/>
            <person name="Lutfalla G."/>
            <person name="Dossat C."/>
            <person name="Segurens B."/>
            <person name="Dasilva C."/>
            <person name="Salanoubat M."/>
            <person name="Levy M."/>
            <person name="Boudet N."/>
            <person name="Castellano S."/>
            <person name="Anthouard V."/>
            <person name="Jubin C."/>
            <person name="Castelli V."/>
            <person name="Katinka M."/>
            <person name="Vacherie B."/>
            <person name="Biemont C."/>
            <person name="Skalli Z."/>
            <person name="Cattolico L."/>
            <person name="Poulain J."/>
            <person name="De Berardinis V."/>
            <person name="Cruaud C."/>
            <person name="Duprat S."/>
            <person name="Brottier P."/>
            <person name="Coutanceau J.-P."/>
            <person name="Gouzy J."/>
            <person name="Parra G."/>
            <person name="Lardier G."/>
            <person name="Chapple C."/>
            <person name="McKernan K.J."/>
            <person name="McEwan P."/>
            <person name="Bosak S."/>
            <person name="Kellis M."/>
            <person name="Volff J.-N."/>
            <person name="Guigo R."/>
            <person name="Zody M.C."/>
            <person name="Mesirov J."/>
            <person name="Lindblad-Toh K."/>
            <person name="Birren B."/>
            <person name="Nusbaum C."/>
            <person name="Kahn D."/>
            <person name="Robinson-Rechavi M."/>
            <person name="Laudet V."/>
            <person name="Schachter V."/>
            <person name="Quetier F."/>
            <person name="Saurin W."/>
            <person name="Scarpelli C."/>
            <person name="Wincker P."/>
            <person name="Lander E.S."/>
            <person name="Weissenbach J."/>
            <person name="Roest Crollius H."/>
        </authorList>
    </citation>
    <scope>NUCLEOTIDE SEQUENCE [LARGE SCALE GENOMIC DNA]</scope>
</reference>
<evidence type="ECO:0000256" key="1">
    <source>
        <dbReference type="ARBA" id="ARBA00004123"/>
    </source>
</evidence>
<dbReference type="AlphaFoldDB" id="H3CCA6"/>
<evidence type="ECO:0000313" key="8">
    <source>
        <dbReference type="Proteomes" id="UP000007303"/>
    </source>
</evidence>
<dbReference type="GO" id="GO:0000978">
    <property type="term" value="F:RNA polymerase II cis-regulatory region sequence-specific DNA binding"/>
    <property type="evidence" value="ECO:0007669"/>
    <property type="project" value="TreeGrafter"/>
</dbReference>
<evidence type="ECO:0000256" key="2">
    <source>
        <dbReference type="ARBA" id="ARBA00023015"/>
    </source>
</evidence>
<feature type="domain" description="RFX-type winged-helix" evidence="6">
    <location>
        <begin position="212"/>
        <end position="287"/>
    </location>
</feature>
<keyword evidence="2" id="KW-0805">Transcription regulation</keyword>
<evidence type="ECO:0000313" key="7">
    <source>
        <dbReference type="Ensembl" id="ENSTNIP00000005878.1"/>
    </source>
</evidence>
<dbReference type="PANTHER" id="PTHR12619:SF23">
    <property type="entry name" value="MHC CLASS II REGULATORY FACTOR RFX1"/>
    <property type="match status" value="1"/>
</dbReference>
<keyword evidence="8" id="KW-1185">Reference proteome</keyword>
<sequence>LHSSESVSDSSSPPAVVQTGVPTQVVQQVQTAQQRSVVQATSQIAKTEPGTQLSVTSLQPVHITPEVQQQLTSVPVQHVYTNQVQYVEGTDSNYTTSTIRSSTFPYSETPLYTQTTATQYYEGQQTPGSQASTPGTPLTVSVTTGTTGGVSMFVAQPTSATAGGATVSGGAANNNQNYSHTARASPATVSITEGEESSVPSADKKKKKSYFKVQWLLDNYETAEGVSLPRSTLYCHYLLHCQEQKLEPVNAASFGKLIRSVFMGLRTRRLGTRGNSKYHYYGLRIKAGSSLLRLMEDQQHLAMRQQPFSQKQRLKPVHKVEGMTNGTAAGAGQQQQQQQGTQVQQYQQFLDASRALPEFPDIDLQGKPLPDGVELEHIKSFQVLYREHCEAILDVMVNLQFTLVETLWKTFWRFSQSQAGDATLAVHDESEKRLPKSCLVLLCKYEPVLRWSRDCDNSLYQGLVEILIPDVLRPIPSALTQAIRNFAKSLESWLTNAMMNIPEEMVRIKVTSANAFAQTLRRYTSLNHLAQAARAVLQNTAQINQMLSDLNRVDFANVQEQASWVCRCEDRVVQRLEQDFKLTLQQQNSLEQWAAWLDGVVSQVLKPYQHSPAFPKAAKLFLLKWSFYSSMVIRDLTLRSAASFGSFHLIRLLYDEYMYYLIEHRVAQAKGETPIAVMGE</sequence>
<dbReference type="FunFam" id="1.10.10.10:FF:000017">
    <property type="entry name" value="transcription factor RFX3 isoform X1"/>
    <property type="match status" value="1"/>
</dbReference>
<keyword evidence="3" id="KW-0238">DNA-binding</keyword>
<protein>
    <submittedName>
        <fullName evidence="7">Regulatory factor X, 1a (influences HLA class II expression)</fullName>
    </submittedName>
</protein>
<evidence type="ECO:0000256" key="5">
    <source>
        <dbReference type="ARBA" id="ARBA00023242"/>
    </source>
</evidence>
<dbReference type="InterPro" id="IPR039779">
    <property type="entry name" value="RFX-like"/>
</dbReference>
<dbReference type="SUPFAM" id="SSF46785">
    <property type="entry name" value="Winged helix' DNA-binding domain"/>
    <property type="match status" value="1"/>
</dbReference>
<dbReference type="Pfam" id="PF25340">
    <property type="entry name" value="BCD_RFX"/>
    <property type="match status" value="1"/>
</dbReference>
<dbReference type="InterPro" id="IPR036390">
    <property type="entry name" value="WH_DNA-bd_sf"/>
</dbReference>
<evidence type="ECO:0000256" key="3">
    <source>
        <dbReference type="ARBA" id="ARBA00023125"/>
    </source>
</evidence>
<proteinExistence type="predicted"/>
<dbReference type="PROSITE" id="PS51526">
    <property type="entry name" value="RFX_DBD"/>
    <property type="match status" value="1"/>
</dbReference>
<comment type="subcellular location">
    <subcellularLocation>
        <location evidence="1">Nucleus</location>
    </subcellularLocation>
</comment>
<dbReference type="HOGENOM" id="CLU_010393_1_1_1"/>
<dbReference type="InterPro" id="IPR057321">
    <property type="entry name" value="RFX1-4/6/8-like_BCD"/>
</dbReference>
<evidence type="ECO:0000259" key="6">
    <source>
        <dbReference type="PROSITE" id="PS51526"/>
    </source>
</evidence>
<name>H3CCA6_TETNG</name>
<reference evidence="7" key="2">
    <citation type="submission" date="2025-08" db="UniProtKB">
        <authorList>
            <consortium name="Ensembl"/>
        </authorList>
    </citation>
    <scope>IDENTIFICATION</scope>
</reference>
<dbReference type="Pfam" id="PF02257">
    <property type="entry name" value="RFX_DNA_binding"/>
    <property type="match status" value="1"/>
</dbReference>
<dbReference type="Ensembl" id="ENSTNIT00000006026.1">
    <property type="protein sequence ID" value="ENSTNIP00000005878.1"/>
    <property type="gene ID" value="ENSTNIG00000003294.1"/>
</dbReference>
<dbReference type="InterPro" id="IPR007668">
    <property type="entry name" value="RFX1_trans_act"/>
</dbReference>
<dbReference type="GeneTree" id="ENSGT01050000244879"/>
<dbReference type="GO" id="GO:0005634">
    <property type="term" value="C:nucleus"/>
    <property type="evidence" value="ECO:0007669"/>
    <property type="project" value="UniProtKB-SubCell"/>
</dbReference>
<dbReference type="Pfam" id="PF04589">
    <property type="entry name" value="RFX1_trans_act"/>
    <property type="match status" value="1"/>
</dbReference>
<dbReference type="PANTHER" id="PTHR12619">
    <property type="entry name" value="RFX TRANSCRIPTION FACTOR FAMILY"/>
    <property type="match status" value="1"/>
</dbReference>
<dbReference type="InterPro" id="IPR036388">
    <property type="entry name" value="WH-like_DNA-bd_sf"/>
</dbReference>
<dbReference type="Proteomes" id="UP000007303">
    <property type="component" value="Unassembled WGS sequence"/>
</dbReference>
<keyword evidence="5" id="KW-0539">Nucleus</keyword>
<keyword evidence="4" id="KW-0804">Transcription</keyword>
<evidence type="ECO:0000256" key="4">
    <source>
        <dbReference type="ARBA" id="ARBA00023163"/>
    </source>
</evidence>
<dbReference type="GO" id="GO:0000981">
    <property type="term" value="F:DNA-binding transcription factor activity, RNA polymerase II-specific"/>
    <property type="evidence" value="ECO:0007669"/>
    <property type="project" value="TreeGrafter"/>
</dbReference>
<dbReference type="Gene3D" id="1.10.10.10">
    <property type="entry name" value="Winged helix-like DNA-binding domain superfamily/Winged helix DNA-binding domain"/>
    <property type="match status" value="1"/>
</dbReference>
<reference evidence="7" key="3">
    <citation type="submission" date="2025-09" db="UniProtKB">
        <authorList>
            <consortium name="Ensembl"/>
        </authorList>
    </citation>
    <scope>IDENTIFICATION</scope>
</reference>
<organism evidence="7 8">
    <name type="scientific">Tetraodon nigroviridis</name>
    <name type="common">Spotted green pufferfish</name>
    <name type="synonym">Chelonodon nigroviridis</name>
    <dbReference type="NCBI Taxonomy" id="99883"/>
    <lineage>
        <taxon>Eukaryota</taxon>
        <taxon>Metazoa</taxon>
        <taxon>Chordata</taxon>
        <taxon>Craniata</taxon>
        <taxon>Vertebrata</taxon>
        <taxon>Euteleostomi</taxon>
        <taxon>Actinopterygii</taxon>
        <taxon>Neopterygii</taxon>
        <taxon>Teleostei</taxon>
        <taxon>Neoteleostei</taxon>
        <taxon>Acanthomorphata</taxon>
        <taxon>Eupercaria</taxon>
        <taxon>Tetraodontiformes</taxon>
        <taxon>Tetradontoidea</taxon>
        <taxon>Tetraodontidae</taxon>
        <taxon>Tetraodon</taxon>
    </lineage>
</organism>
<dbReference type="InterPro" id="IPR003150">
    <property type="entry name" value="DNA-bd_RFX"/>
</dbReference>
<accession>H3CCA6</accession>